<dbReference type="AlphaFoldDB" id="A0A7M7GMR5"/>
<dbReference type="InParanoid" id="A0A7M7GMR5"/>
<dbReference type="OMA" id="WRSSKIV"/>
<dbReference type="GeneID" id="100889113"/>
<dbReference type="InterPro" id="IPR001304">
    <property type="entry name" value="C-type_lectin-like"/>
</dbReference>
<dbReference type="InterPro" id="IPR016186">
    <property type="entry name" value="C-type_lectin-like/link_sf"/>
</dbReference>
<name>A0A7M7GMR5_STRPU</name>
<protein>
    <recommendedName>
        <fullName evidence="2">C-type lectin domain-containing protein</fullName>
    </recommendedName>
</protein>
<dbReference type="PROSITE" id="PS51257">
    <property type="entry name" value="PROKAR_LIPOPROTEIN"/>
    <property type="match status" value="1"/>
</dbReference>
<feature type="signal peptide" evidence="1">
    <location>
        <begin position="1"/>
        <end position="28"/>
    </location>
</feature>
<dbReference type="FunCoup" id="A0A7M7GMR5">
    <property type="interactions" value="894"/>
</dbReference>
<keyword evidence="1" id="KW-0732">Signal</keyword>
<proteinExistence type="predicted"/>
<accession>A0A7M7GMR5</accession>
<dbReference type="Gene3D" id="3.10.100.10">
    <property type="entry name" value="Mannose-Binding Protein A, subunit A"/>
    <property type="match status" value="1"/>
</dbReference>
<dbReference type="SMART" id="SM00034">
    <property type="entry name" value="CLECT"/>
    <property type="match status" value="1"/>
</dbReference>
<dbReference type="PANTHER" id="PTHR22803">
    <property type="entry name" value="MANNOSE, PHOSPHOLIPASE, LECTIN RECEPTOR RELATED"/>
    <property type="match status" value="1"/>
</dbReference>
<dbReference type="RefSeq" id="XP_003730279.1">
    <property type="nucleotide sequence ID" value="XM_003730231.3"/>
</dbReference>
<evidence type="ECO:0000313" key="3">
    <source>
        <dbReference type="EnsemblMetazoa" id="XP_003730279"/>
    </source>
</evidence>
<evidence type="ECO:0000256" key="1">
    <source>
        <dbReference type="SAM" id="SignalP"/>
    </source>
</evidence>
<sequence>MLEFYRKSMLVFISLTIVLTACPTGVRAGCCCPTFWTAFGQHCYRFFASNTTWQDAENHCQTYSVPSLGSGGAVIDSLGHLVSIHSEAEHNFVATLFETSRKKESGMANVWLGMHDTSTEGHFQWTDGTPFDFTMWSPGQPDNWRSQEDCGLIRSTYGNKWNDAPCDFNGSSYFVCKLPAL</sequence>
<dbReference type="SUPFAM" id="SSF56436">
    <property type="entry name" value="C-type lectin-like"/>
    <property type="match status" value="1"/>
</dbReference>
<dbReference type="InterPro" id="IPR050111">
    <property type="entry name" value="C-type_lectin/snaclec_domain"/>
</dbReference>
<dbReference type="OrthoDB" id="418245at2759"/>
<evidence type="ECO:0000313" key="4">
    <source>
        <dbReference type="Proteomes" id="UP000007110"/>
    </source>
</evidence>
<organism evidence="3 4">
    <name type="scientific">Strongylocentrotus purpuratus</name>
    <name type="common">Purple sea urchin</name>
    <dbReference type="NCBI Taxonomy" id="7668"/>
    <lineage>
        <taxon>Eukaryota</taxon>
        <taxon>Metazoa</taxon>
        <taxon>Echinodermata</taxon>
        <taxon>Eleutherozoa</taxon>
        <taxon>Echinozoa</taxon>
        <taxon>Echinoidea</taxon>
        <taxon>Euechinoidea</taxon>
        <taxon>Echinacea</taxon>
        <taxon>Camarodonta</taxon>
        <taxon>Echinidea</taxon>
        <taxon>Strongylocentrotidae</taxon>
        <taxon>Strongylocentrotus</taxon>
    </lineage>
</organism>
<dbReference type="Pfam" id="PF00059">
    <property type="entry name" value="Lectin_C"/>
    <property type="match status" value="1"/>
</dbReference>
<dbReference type="InterPro" id="IPR016187">
    <property type="entry name" value="CTDL_fold"/>
</dbReference>
<keyword evidence="4" id="KW-1185">Reference proteome</keyword>
<evidence type="ECO:0000259" key="2">
    <source>
        <dbReference type="PROSITE" id="PS50041"/>
    </source>
</evidence>
<feature type="domain" description="C-type lectin" evidence="2">
    <location>
        <begin position="39"/>
        <end position="167"/>
    </location>
</feature>
<dbReference type="EnsemblMetazoa" id="XM_003730231">
    <property type="protein sequence ID" value="XP_003730279"/>
    <property type="gene ID" value="LOC100889113"/>
</dbReference>
<dbReference type="Proteomes" id="UP000007110">
    <property type="component" value="Unassembled WGS sequence"/>
</dbReference>
<reference evidence="3" key="2">
    <citation type="submission" date="2021-01" db="UniProtKB">
        <authorList>
            <consortium name="EnsemblMetazoa"/>
        </authorList>
    </citation>
    <scope>IDENTIFICATION</scope>
</reference>
<dbReference type="PROSITE" id="PS50041">
    <property type="entry name" value="C_TYPE_LECTIN_2"/>
    <property type="match status" value="1"/>
</dbReference>
<reference evidence="4" key="1">
    <citation type="submission" date="2015-02" db="EMBL/GenBank/DDBJ databases">
        <title>Genome sequencing for Strongylocentrotus purpuratus.</title>
        <authorList>
            <person name="Murali S."/>
            <person name="Liu Y."/>
            <person name="Vee V."/>
            <person name="English A."/>
            <person name="Wang M."/>
            <person name="Skinner E."/>
            <person name="Han Y."/>
            <person name="Muzny D.M."/>
            <person name="Worley K.C."/>
            <person name="Gibbs R.A."/>
        </authorList>
    </citation>
    <scope>NUCLEOTIDE SEQUENCE</scope>
</reference>
<dbReference type="KEGG" id="spu:100889113"/>
<feature type="chain" id="PRO_5029818026" description="C-type lectin domain-containing protein" evidence="1">
    <location>
        <begin position="29"/>
        <end position="181"/>
    </location>
</feature>